<feature type="domain" description="RING-type" evidence="5">
    <location>
        <begin position="41"/>
        <end position="72"/>
    </location>
</feature>
<dbReference type="AlphaFoldDB" id="A0A7I8JRU3"/>
<keyword evidence="2" id="KW-0539">Nucleus</keyword>
<feature type="compositionally biased region" description="Basic residues" evidence="4">
    <location>
        <begin position="783"/>
        <end position="793"/>
    </location>
</feature>
<feature type="region of interest" description="Disordered" evidence="4">
    <location>
        <begin position="724"/>
        <end position="793"/>
    </location>
</feature>
<keyword evidence="3" id="KW-0862">Zinc</keyword>
<dbReference type="Pfam" id="PF13934">
    <property type="entry name" value="ELYS"/>
    <property type="match status" value="1"/>
</dbReference>
<gene>
    <name evidence="6" type="ORF">SI7747_16018892</name>
</gene>
<keyword evidence="7" id="KW-1185">Reference proteome</keyword>
<dbReference type="GO" id="GO:0005634">
    <property type="term" value="C:nucleus"/>
    <property type="evidence" value="ECO:0007669"/>
    <property type="project" value="UniProtKB-SubCell"/>
</dbReference>
<sequence>MNNSDPLPNEALLQFASIDLIELCKEAKVEHCRASRDLSTCGRYVQHALSSCGHAALCEECSQRCDVCPICRTPLPKGGKLRLRLYDKCIEAGIIARKDDARSEQNYNGEHLDVQRLYSLFDVALENNLVPSICHYVTDVCLDENAVSSDPVLAFLLDEVVVKNWCRWKYKSVVQDLHDIYVREEGMQTNLNLLLKFSSRLNGISNVLAVLESSFAGSLSAELQDLHWLSENTLKTKQHLDVMIWCIRHKFLENVESRYPNSVSWNLHVSERKLAAIERTWPNLTGYTAETAMQNESTLFIEDALSNLQIEQDIGRTVSGELDVRSLLGDAYQLSDLSEMVGVSGLYPFKDLRSAAGILFLHGTSDVAVAKQAIFLYYLFDRHWSTPDVNWRHIVDDFATSFNIHRRSVLESLVFYLLDDHSDEALHQASQLLPVIAGRDTHPKVAEVLLERQRPDLALMVLRCCGRDGFSAHSINHDGSLIVSLNVAVTAVRVRIECGLLTEAFIYQRMHCSQVKENKLRCGSSEVFSDGVEDGLGSWVRHLGVLVTEICSLCVRRNLVDRMIELPWNSDEELVLHKCLFDKACQQPSSINGSLLVVFYLQRCRYVEAYQIDDKLRSLEQNFFQTASEQEVSKIRSISQWREGLINKSIELLPEVQRVQLKSGNSIAIKSLTAKDVGFTHEEPPNSSNSLVDSSLRASFVLNADNTSIMSKTSGYVHKEVSSAGSFGTNAPRGQNKQNLVSRGSSRETPKATNTNGVPRWRSDDSSEDEDKSESFMGSRMSSLKRRSKHGRI</sequence>
<evidence type="ECO:0000313" key="6">
    <source>
        <dbReference type="EMBL" id="CAA2633368.1"/>
    </source>
</evidence>
<dbReference type="InterPro" id="IPR013083">
    <property type="entry name" value="Znf_RING/FYVE/PHD"/>
</dbReference>
<comment type="subcellular location">
    <subcellularLocation>
        <location evidence="1">Nucleus</location>
    </subcellularLocation>
</comment>
<keyword evidence="3" id="KW-0863">Zinc-finger</keyword>
<dbReference type="GO" id="GO:0008270">
    <property type="term" value="F:zinc ion binding"/>
    <property type="evidence" value="ECO:0007669"/>
    <property type="project" value="UniProtKB-KW"/>
</dbReference>
<evidence type="ECO:0000256" key="4">
    <source>
        <dbReference type="SAM" id="MobiDB-lite"/>
    </source>
</evidence>
<evidence type="ECO:0000256" key="1">
    <source>
        <dbReference type="ARBA" id="ARBA00004123"/>
    </source>
</evidence>
<dbReference type="PROSITE" id="PS50089">
    <property type="entry name" value="ZF_RING_2"/>
    <property type="match status" value="1"/>
</dbReference>
<dbReference type="PANTHER" id="PTHR47358:SF2">
    <property type="entry name" value="E3 UBIQUITIN-PROTEIN LIGASE HOS1"/>
    <property type="match status" value="1"/>
</dbReference>
<organism evidence="6">
    <name type="scientific">Spirodela intermedia</name>
    <name type="common">Intermediate duckweed</name>
    <dbReference type="NCBI Taxonomy" id="51605"/>
    <lineage>
        <taxon>Eukaryota</taxon>
        <taxon>Viridiplantae</taxon>
        <taxon>Streptophyta</taxon>
        <taxon>Embryophyta</taxon>
        <taxon>Tracheophyta</taxon>
        <taxon>Spermatophyta</taxon>
        <taxon>Magnoliopsida</taxon>
        <taxon>Liliopsida</taxon>
        <taxon>Araceae</taxon>
        <taxon>Lemnoideae</taxon>
        <taxon>Spirodela</taxon>
    </lineage>
</organism>
<dbReference type="Proteomes" id="UP001189122">
    <property type="component" value="Unassembled WGS sequence"/>
</dbReference>
<protein>
    <recommendedName>
        <fullName evidence="5">RING-type domain-containing protein</fullName>
    </recommendedName>
</protein>
<dbReference type="PANTHER" id="PTHR47358">
    <property type="entry name" value="E3 UBIQUITIN-PROTEIN LIGASE HOS1"/>
    <property type="match status" value="1"/>
</dbReference>
<dbReference type="InterPro" id="IPR001841">
    <property type="entry name" value="Znf_RING"/>
</dbReference>
<keyword evidence="3" id="KW-0479">Metal-binding</keyword>
<feature type="compositionally biased region" description="Polar residues" evidence="4">
    <location>
        <begin position="724"/>
        <end position="744"/>
    </location>
</feature>
<accession>A0A7I8JRU3</accession>
<dbReference type="InterPro" id="IPR044718">
    <property type="entry name" value="HOS1"/>
</dbReference>
<dbReference type="GO" id="GO:0016567">
    <property type="term" value="P:protein ubiquitination"/>
    <property type="evidence" value="ECO:0007669"/>
    <property type="project" value="InterPro"/>
</dbReference>
<dbReference type="GO" id="GO:0004842">
    <property type="term" value="F:ubiquitin-protein transferase activity"/>
    <property type="evidence" value="ECO:0007669"/>
    <property type="project" value="InterPro"/>
</dbReference>
<evidence type="ECO:0000256" key="3">
    <source>
        <dbReference type="PROSITE-ProRule" id="PRU00175"/>
    </source>
</evidence>
<name>A0A7I8JRU3_SPIIN</name>
<dbReference type="EMBL" id="CACRZD030000016">
    <property type="protein sequence ID" value="CAA6672481.1"/>
    <property type="molecule type" value="Genomic_DNA"/>
</dbReference>
<proteinExistence type="predicted"/>
<reference evidence="6 7" key="1">
    <citation type="submission" date="2019-12" db="EMBL/GenBank/DDBJ databases">
        <authorList>
            <person name="Scholz U."/>
            <person name="Mascher M."/>
            <person name="Fiebig A."/>
        </authorList>
    </citation>
    <scope>NUCLEOTIDE SEQUENCE</scope>
</reference>
<dbReference type="InterPro" id="IPR025151">
    <property type="entry name" value="ELYS_dom"/>
</dbReference>
<evidence type="ECO:0000259" key="5">
    <source>
        <dbReference type="PROSITE" id="PS50089"/>
    </source>
</evidence>
<evidence type="ECO:0000313" key="7">
    <source>
        <dbReference type="Proteomes" id="UP001189122"/>
    </source>
</evidence>
<dbReference type="EMBL" id="LR743603">
    <property type="protein sequence ID" value="CAA2633368.1"/>
    <property type="molecule type" value="Genomic_DNA"/>
</dbReference>
<dbReference type="Gene3D" id="3.30.40.10">
    <property type="entry name" value="Zinc/RING finger domain, C3HC4 (zinc finger)"/>
    <property type="match status" value="1"/>
</dbReference>
<evidence type="ECO:0000256" key="2">
    <source>
        <dbReference type="ARBA" id="ARBA00023242"/>
    </source>
</evidence>